<gene>
    <name evidence="1" type="ORF">S06H3_22005</name>
</gene>
<name>X1KUH5_9ZZZZ</name>
<evidence type="ECO:0000313" key="1">
    <source>
        <dbReference type="EMBL" id="GAI10737.1"/>
    </source>
</evidence>
<reference evidence="1" key="1">
    <citation type="journal article" date="2014" name="Front. Microbiol.">
        <title>High frequency of phylogenetically diverse reductive dehalogenase-homologous genes in deep subseafloor sedimentary metagenomes.</title>
        <authorList>
            <person name="Kawai M."/>
            <person name="Futagami T."/>
            <person name="Toyoda A."/>
            <person name="Takaki Y."/>
            <person name="Nishi S."/>
            <person name="Hori S."/>
            <person name="Arai W."/>
            <person name="Tsubouchi T."/>
            <person name="Morono Y."/>
            <person name="Uchiyama I."/>
            <person name="Ito T."/>
            <person name="Fujiyama A."/>
            <person name="Inagaki F."/>
            <person name="Takami H."/>
        </authorList>
    </citation>
    <scope>NUCLEOTIDE SEQUENCE</scope>
    <source>
        <strain evidence="1">Expedition CK06-06</strain>
    </source>
</reference>
<proteinExistence type="predicted"/>
<dbReference type="AlphaFoldDB" id="X1KUH5"/>
<accession>X1KUH5</accession>
<organism evidence="1">
    <name type="scientific">marine sediment metagenome</name>
    <dbReference type="NCBI Taxonomy" id="412755"/>
    <lineage>
        <taxon>unclassified sequences</taxon>
        <taxon>metagenomes</taxon>
        <taxon>ecological metagenomes</taxon>
    </lineage>
</organism>
<sequence>MRIVTWFTLVIAIVALLCSITAYRETCRQTDRIDEGETAMYANVDEAMTSVANSFKLNRLDYNLHWRTKNGTEVRVGVFK</sequence>
<comment type="caution">
    <text evidence="1">The sequence shown here is derived from an EMBL/GenBank/DDBJ whole genome shotgun (WGS) entry which is preliminary data.</text>
</comment>
<protein>
    <submittedName>
        <fullName evidence="1">Uncharacterized protein</fullName>
    </submittedName>
</protein>
<dbReference type="EMBL" id="BARV01011669">
    <property type="protein sequence ID" value="GAI10737.1"/>
    <property type="molecule type" value="Genomic_DNA"/>
</dbReference>